<proteinExistence type="predicted"/>
<feature type="signal peptide" evidence="1">
    <location>
        <begin position="1"/>
        <end position="20"/>
    </location>
</feature>
<organism evidence="2 3">
    <name type="scientific">Cryptolaemus montrouzieri</name>
    <dbReference type="NCBI Taxonomy" id="559131"/>
    <lineage>
        <taxon>Eukaryota</taxon>
        <taxon>Metazoa</taxon>
        <taxon>Ecdysozoa</taxon>
        <taxon>Arthropoda</taxon>
        <taxon>Hexapoda</taxon>
        <taxon>Insecta</taxon>
        <taxon>Pterygota</taxon>
        <taxon>Neoptera</taxon>
        <taxon>Endopterygota</taxon>
        <taxon>Coleoptera</taxon>
        <taxon>Polyphaga</taxon>
        <taxon>Cucujiformia</taxon>
        <taxon>Coccinelloidea</taxon>
        <taxon>Coccinellidae</taxon>
        <taxon>Scymninae</taxon>
        <taxon>Scymnini</taxon>
        <taxon>Cryptolaemus</taxon>
    </lineage>
</organism>
<keyword evidence="3" id="KW-1185">Reference proteome</keyword>
<protein>
    <submittedName>
        <fullName evidence="2">Uncharacterized protein</fullName>
    </submittedName>
</protein>
<dbReference type="Proteomes" id="UP001516400">
    <property type="component" value="Unassembled WGS sequence"/>
</dbReference>
<evidence type="ECO:0000313" key="2">
    <source>
        <dbReference type="EMBL" id="KAL3269573.1"/>
    </source>
</evidence>
<reference evidence="2 3" key="1">
    <citation type="journal article" date="2021" name="BMC Biol.">
        <title>Horizontally acquired antibacterial genes associated with adaptive radiation of ladybird beetles.</title>
        <authorList>
            <person name="Li H.S."/>
            <person name="Tang X.F."/>
            <person name="Huang Y.H."/>
            <person name="Xu Z.Y."/>
            <person name="Chen M.L."/>
            <person name="Du X.Y."/>
            <person name="Qiu B.Y."/>
            <person name="Chen P.T."/>
            <person name="Zhang W."/>
            <person name="Slipinski A."/>
            <person name="Escalona H.E."/>
            <person name="Waterhouse R.M."/>
            <person name="Zwick A."/>
            <person name="Pang H."/>
        </authorList>
    </citation>
    <scope>NUCLEOTIDE SEQUENCE [LARGE SCALE GENOMIC DNA]</scope>
    <source>
        <strain evidence="2">SYSU2018</strain>
    </source>
</reference>
<dbReference type="AlphaFoldDB" id="A0ABD2MT79"/>
<sequence>MKTFFVLLLTLNIFYTFTRGLREDEDIQKVGFAQYIIIDNIINLGGDNCSTRRPQIRRAEAAAINCLSNLNINNSYCSSLETDFARCIKPLVQKVEECNSEPTLHGMIQASVEATIAQGIYICNNDVKNIFELINPCFLRALELKEPCVETFMMDIQSFTRTNRNLLGVTCQAATSMKKCLNGTIDNECNNDITKTTIQDIYETITKPCKK</sequence>
<gene>
    <name evidence="2" type="ORF">HHI36_008638</name>
</gene>
<keyword evidence="1" id="KW-0732">Signal</keyword>
<evidence type="ECO:0000313" key="3">
    <source>
        <dbReference type="Proteomes" id="UP001516400"/>
    </source>
</evidence>
<feature type="chain" id="PRO_5044760429" evidence="1">
    <location>
        <begin position="21"/>
        <end position="211"/>
    </location>
</feature>
<name>A0ABD2MT79_9CUCU</name>
<dbReference type="EMBL" id="JABFTP020000021">
    <property type="protein sequence ID" value="KAL3269573.1"/>
    <property type="molecule type" value="Genomic_DNA"/>
</dbReference>
<evidence type="ECO:0000256" key="1">
    <source>
        <dbReference type="SAM" id="SignalP"/>
    </source>
</evidence>
<accession>A0ABD2MT79</accession>
<comment type="caution">
    <text evidence="2">The sequence shown here is derived from an EMBL/GenBank/DDBJ whole genome shotgun (WGS) entry which is preliminary data.</text>
</comment>